<name>A0A543DPF9_9PSEU</name>
<comment type="caution">
    <text evidence="3">The sequence shown here is derived from an EMBL/GenBank/DDBJ whole genome shotgun (WGS) entry which is preliminary data.</text>
</comment>
<dbReference type="PANTHER" id="PTHR43364:SF4">
    <property type="entry name" value="NAD(P)-LINKED OXIDOREDUCTASE SUPERFAMILY PROTEIN"/>
    <property type="match status" value="1"/>
</dbReference>
<proteinExistence type="predicted"/>
<dbReference type="InterPro" id="IPR023210">
    <property type="entry name" value="NADP_OxRdtase_dom"/>
</dbReference>
<dbReference type="GO" id="GO:0016491">
    <property type="term" value="F:oxidoreductase activity"/>
    <property type="evidence" value="ECO:0007669"/>
    <property type="project" value="UniProtKB-KW"/>
</dbReference>
<evidence type="ECO:0000256" key="1">
    <source>
        <dbReference type="ARBA" id="ARBA00023002"/>
    </source>
</evidence>
<evidence type="ECO:0000313" key="4">
    <source>
        <dbReference type="Proteomes" id="UP000315677"/>
    </source>
</evidence>
<dbReference type="FunFam" id="3.20.20.100:FF:000004">
    <property type="entry name" value="Oxidoreductase, aldo/keto reductase"/>
    <property type="match status" value="1"/>
</dbReference>
<dbReference type="InterPro" id="IPR020471">
    <property type="entry name" value="AKR"/>
</dbReference>
<keyword evidence="4" id="KW-1185">Reference proteome</keyword>
<dbReference type="OrthoDB" id="9768793at2"/>
<dbReference type="PANTHER" id="PTHR43364">
    <property type="entry name" value="NADH-SPECIFIC METHYLGLYOXAL REDUCTASE-RELATED"/>
    <property type="match status" value="1"/>
</dbReference>
<feature type="domain" description="NADP-dependent oxidoreductase" evidence="2">
    <location>
        <begin position="16"/>
        <end position="315"/>
    </location>
</feature>
<gene>
    <name evidence="3" type="ORF">FB558_3752</name>
</gene>
<dbReference type="GO" id="GO:0005829">
    <property type="term" value="C:cytosol"/>
    <property type="evidence" value="ECO:0007669"/>
    <property type="project" value="TreeGrafter"/>
</dbReference>
<dbReference type="Pfam" id="PF00248">
    <property type="entry name" value="Aldo_ket_red"/>
    <property type="match status" value="1"/>
</dbReference>
<dbReference type="Gene3D" id="3.20.20.100">
    <property type="entry name" value="NADP-dependent oxidoreductase domain"/>
    <property type="match status" value="1"/>
</dbReference>
<dbReference type="InterPro" id="IPR036812">
    <property type="entry name" value="NAD(P)_OxRdtase_dom_sf"/>
</dbReference>
<dbReference type="SUPFAM" id="SSF51430">
    <property type="entry name" value="NAD(P)-linked oxidoreductase"/>
    <property type="match status" value="1"/>
</dbReference>
<reference evidence="3 4" key="1">
    <citation type="submission" date="2019-06" db="EMBL/GenBank/DDBJ databases">
        <title>Sequencing the genomes of 1000 actinobacteria strains.</title>
        <authorList>
            <person name="Klenk H.-P."/>
        </authorList>
    </citation>
    <scope>NUCLEOTIDE SEQUENCE [LARGE SCALE GENOMIC DNA]</scope>
    <source>
        <strain evidence="3 4">DSM 45301</strain>
    </source>
</reference>
<evidence type="ECO:0000259" key="2">
    <source>
        <dbReference type="Pfam" id="PF00248"/>
    </source>
</evidence>
<organism evidence="3 4">
    <name type="scientific">Pseudonocardia kunmingensis</name>
    <dbReference type="NCBI Taxonomy" id="630975"/>
    <lineage>
        <taxon>Bacteria</taxon>
        <taxon>Bacillati</taxon>
        <taxon>Actinomycetota</taxon>
        <taxon>Actinomycetes</taxon>
        <taxon>Pseudonocardiales</taxon>
        <taxon>Pseudonocardiaceae</taxon>
        <taxon>Pseudonocardia</taxon>
    </lineage>
</organism>
<sequence length="345" mass="38255">MEMRSLGGSGVRVSSLCLGTMMFGSMGNADRDECVRMVHRSLDAGVNFIDTADAYSRGESEVIIGEALKGRRDDVVLATKAFNPMSRDPNHRGSSRRWIVQACEDSLRRLETDCIDLYQLHRPDENTDIDETLGALSDLVRQGKVRMVGSSTFPAEAIAEAQWCSERRGHVRLRCEQPPYSIFVRGIERDVLPTCRRYGMGAIVWSPLNGGWLTGKYRREAGGVPDESRFARLQRGAWRFDSPGAERKLDLIPQLERVAADAGTDLIGLSLGFTLSHPDVTSTIIGPRTMEQLESQLPAAELQLGDAVLDCVDELVPPGETISRTDVAYEPRALRHVAKRRIART</sequence>
<dbReference type="AlphaFoldDB" id="A0A543DPF9"/>
<keyword evidence="1" id="KW-0560">Oxidoreductase</keyword>
<dbReference type="InterPro" id="IPR050523">
    <property type="entry name" value="AKR_Detox_Biosynth"/>
</dbReference>
<dbReference type="EMBL" id="VFPA01000002">
    <property type="protein sequence ID" value="TQM11198.1"/>
    <property type="molecule type" value="Genomic_DNA"/>
</dbReference>
<evidence type="ECO:0000313" key="3">
    <source>
        <dbReference type="EMBL" id="TQM11198.1"/>
    </source>
</evidence>
<dbReference type="Proteomes" id="UP000315677">
    <property type="component" value="Unassembled WGS sequence"/>
</dbReference>
<accession>A0A543DPF9</accession>
<protein>
    <submittedName>
        <fullName evidence="3">Aryl-alcohol dehydrogenase-like predicted oxidoreductase</fullName>
    </submittedName>
</protein>
<dbReference type="PRINTS" id="PR00069">
    <property type="entry name" value="ALDKETRDTASE"/>
</dbReference>